<accession>A0ACC3DEF0</accession>
<dbReference type="Proteomes" id="UP001186974">
    <property type="component" value="Unassembled WGS sequence"/>
</dbReference>
<evidence type="ECO:0000313" key="1">
    <source>
        <dbReference type="EMBL" id="KAK3066354.1"/>
    </source>
</evidence>
<sequence length="184" mass="20483">MAAPVTFRLNFVGDVMLGRLTDQLMPAHVNEPFEAQTAHMLVQRRPEHRGYNVNTPWGNSLPLFEEGDLNLINLETAVTAHHGKWPNKVFNYRMHPDNAKSLHVPRIDFAGLANNHTLDFSRDGLLETVKTLKDAGIKYAGAGSDREEATAPAVLQLSRNSERGGNKAHYVHVFAAADHPQDWA</sequence>
<dbReference type="EMBL" id="JAWDJW010005880">
    <property type="protein sequence ID" value="KAK3066354.1"/>
    <property type="molecule type" value="Genomic_DNA"/>
</dbReference>
<feature type="non-terminal residue" evidence="1">
    <location>
        <position position="184"/>
    </location>
</feature>
<gene>
    <name evidence="1" type="ORF">LTS18_001794</name>
</gene>
<comment type="caution">
    <text evidence="1">The sequence shown here is derived from an EMBL/GenBank/DDBJ whole genome shotgun (WGS) entry which is preliminary data.</text>
</comment>
<organism evidence="1 2">
    <name type="scientific">Coniosporium uncinatum</name>
    <dbReference type="NCBI Taxonomy" id="93489"/>
    <lineage>
        <taxon>Eukaryota</taxon>
        <taxon>Fungi</taxon>
        <taxon>Dikarya</taxon>
        <taxon>Ascomycota</taxon>
        <taxon>Pezizomycotina</taxon>
        <taxon>Dothideomycetes</taxon>
        <taxon>Dothideomycetes incertae sedis</taxon>
        <taxon>Coniosporium</taxon>
    </lineage>
</organism>
<name>A0ACC3DEF0_9PEZI</name>
<reference evidence="1" key="1">
    <citation type="submission" date="2024-09" db="EMBL/GenBank/DDBJ databases">
        <title>Black Yeasts Isolated from many extreme environments.</title>
        <authorList>
            <person name="Coleine C."/>
            <person name="Stajich J.E."/>
            <person name="Selbmann L."/>
        </authorList>
    </citation>
    <scope>NUCLEOTIDE SEQUENCE</scope>
    <source>
        <strain evidence="1">CCFEE 5737</strain>
    </source>
</reference>
<protein>
    <submittedName>
        <fullName evidence="1">Uncharacterized protein</fullName>
    </submittedName>
</protein>
<keyword evidence="2" id="KW-1185">Reference proteome</keyword>
<evidence type="ECO:0000313" key="2">
    <source>
        <dbReference type="Proteomes" id="UP001186974"/>
    </source>
</evidence>
<proteinExistence type="predicted"/>